<evidence type="ECO:0000313" key="2">
    <source>
        <dbReference type="Proteomes" id="UP000198517"/>
    </source>
</evidence>
<keyword evidence="2" id="KW-1185">Reference proteome</keyword>
<evidence type="ECO:0000313" key="1">
    <source>
        <dbReference type="EMBL" id="SDD93062.1"/>
    </source>
</evidence>
<gene>
    <name evidence="1" type="ORF">SAMN05421544_101247</name>
</gene>
<protein>
    <submittedName>
        <fullName evidence="1">Uncharacterized protein</fullName>
    </submittedName>
</protein>
<dbReference type="AlphaFoldDB" id="A0A1G6YS05"/>
<dbReference type="STRING" id="1071918.SAMN05421544_101247"/>
<dbReference type="Gene3D" id="2.40.160.10">
    <property type="entry name" value="Porin"/>
    <property type="match status" value="1"/>
</dbReference>
<dbReference type="EMBL" id="FNAS01000001">
    <property type="protein sequence ID" value="SDD93062.1"/>
    <property type="molecule type" value="Genomic_DNA"/>
</dbReference>
<organism evidence="1 2">
    <name type="scientific">Riemerella columbipharyngis</name>
    <dbReference type="NCBI Taxonomy" id="1071918"/>
    <lineage>
        <taxon>Bacteria</taxon>
        <taxon>Pseudomonadati</taxon>
        <taxon>Bacteroidota</taxon>
        <taxon>Flavobacteriia</taxon>
        <taxon>Flavobacteriales</taxon>
        <taxon>Weeksellaceae</taxon>
        <taxon>Riemerella</taxon>
    </lineage>
</organism>
<dbReference type="Proteomes" id="UP000198517">
    <property type="component" value="Unassembled WGS sequence"/>
</dbReference>
<name>A0A1G6YS05_9FLAO</name>
<reference evidence="1 2" key="1">
    <citation type="submission" date="2016-10" db="EMBL/GenBank/DDBJ databases">
        <authorList>
            <person name="de Groot N.N."/>
        </authorList>
    </citation>
    <scope>NUCLEOTIDE SEQUENCE [LARGE SCALE GENOMIC DNA]</scope>
    <source>
        <strain evidence="1 2">DSM 24015</strain>
    </source>
</reference>
<proteinExistence type="predicted"/>
<accession>A0A1G6YS05</accession>
<sequence>MKKIFNVFVLILCFWGKAQEKLLVFPNRDSTKIRVIQQPSQLDVLPYYNFGKGVGITSPDSLFQLNLRFRIQNRLEARFQEHEPAKFQGAIRRLRLRFDGYVGNPKFLYSI</sequence>
<dbReference type="InterPro" id="IPR023614">
    <property type="entry name" value="Porin_dom_sf"/>
</dbReference>